<reference evidence="3 4" key="1">
    <citation type="journal article" date="2018" name="J. Microbiol.">
        <title>Leifsonia flava sp. nov., a novel actinobacterium isolated from the rhizosphere of Aquilegia viridiflora.</title>
        <authorList>
            <person name="Cai Y."/>
            <person name="Tao W.Z."/>
            <person name="Ma Y.J."/>
            <person name="Cheng J."/>
            <person name="Zhang M.Y."/>
            <person name="Zhang Y.X."/>
        </authorList>
    </citation>
    <scope>NUCLEOTIDE SEQUENCE [LARGE SCALE GENOMIC DNA]</scope>
    <source>
        <strain evidence="3 4">SYP-B2174</strain>
    </source>
</reference>
<dbReference type="PANTHER" id="PTHR42767:SF1">
    <property type="entry name" value="ENDO-BETA-1,6-GALACTANASE-LIKE DOMAIN-CONTAINING PROTEIN"/>
    <property type="match status" value="1"/>
</dbReference>
<dbReference type="PROSITE" id="PS50022">
    <property type="entry name" value="FA58C_3"/>
    <property type="match status" value="1"/>
</dbReference>
<dbReference type="SUPFAM" id="SSF50370">
    <property type="entry name" value="Ricin B-like lectins"/>
    <property type="match status" value="1"/>
</dbReference>
<accession>A0A4Y9R0E4</accession>
<dbReference type="PANTHER" id="PTHR42767">
    <property type="entry name" value="ENDO-BETA-1,6-GALACTANASE"/>
    <property type="match status" value="1"/>
</dbReference>
<proteinExistence type="predicted"/>
<dbReference type="InterPro" id="IPR017853">
    <property type="entry name" value="GH"/>
</dbReference>
<gene>
    <name evidence="3" type="ORF">E4M00_12260</name>
</gene>
<dbReference type="Gene3D" id="2.80.10.50">
    <property type="match status" value="1"/>
</dbReference>
<dbReference type="InterPro" id="IPR013783">
    <property type="entry name" value="Ig-like_fold"/>
</dbReference>
<feature type="chain" id="PRO_5038798138" description="F5/8 type C domain-containing protein" evidence="1">
    <location>
        <begin position="25"/>
        <end position="1398"/>
    </location>
</feature>
<dbReference type="Gene3D" id="3.20.20.80">
    <property type="entry name" value="Glycosidases"/>
    <property type="match status" value="1"/>
</dbReference>
<dbReference type="Pfam" id="PF14200">
    <property type="entry name" value="RicinB_lectin_2"/>
    <property type="match status" value="1"/>
</dbReference>
<feature type="signal peptide" evidence="1">
    <location>
        <begin position="1"/>
        <end position="24"/>
    </location>
</feature>
<dbReference type="InterPro" id="IPR039743">
    <property type="entry name" value="6GAL/EXGAL"/>
</dbReference>
<evidence type="ECO:0000313" key="4">
    <source>
        <dbReference type="Proteomes" id="UP000298127"/>
    </source>
</evidence>
<name>A0A4Y9R0E4_9MICO</name>
<sequence>MKSIRTGWAVALTTAAVLATSVTAAAVGGTPSVAASIPVTITPNPASPSAAFEGWGTSLVWFANATGGYPDSVRQELFDKVFGEDGLNLNIARYNIGGGNATDVPSYLRPGGAVDGWWNPDLDASDAQGPITSTYADRARYAAAWDGEDASDYDFTADATQLWWVNALKDKVTKWEAFSNSPPYFLTQSGFASGGIGNGNTEQLAPANMDKFATYLTTVVEHIESTYGIDFDTLDPFNEPNTNYWSTTLGSNGWPTSASRQEGAHIGPAAQDQMIKALAAKLAAAGTSTDVKISAMDETNPSIFATNWNAWSQQSKDLVSQLNVHTYGTSDRLVARDIAKASDKPLWMSEVEGDWDGTGFNQTNIENGIGVATRMIDDMRELEPSAWVFWQPVEDLYNMQKVEKLNWGSVFVDFDCNAQGQSLRRIADGSADTSCKVLTNSKYNTVRNFTHYIRPGDSFIPTNSTQTTAALTADGAGLNLVHVNSDASARDITLDLSGFETIAAGATVTPVVTTASPANDVEKNALVTGTPVAIDAASKTAHITVPAKSVTTLVVTGASGVAETANRVEDGHGYQLIGTQSGKALTAPAQTGAGGATITTTATTAQQAATQLWTAKVVSGAGTNREHVVLSNGAGRVLGSTASGTVLVTATPEQAAADKALQWIPSTTNGTTFGLVSAAYARALDVNGQATADGTVVGTWPSNNGSNQLWSLKDTQIVSVNPTTASTIAGVAPTLPSTVTVTYRGGVQRSAAVTWDVGDADWSKPGSVTLSGSGTDLFGAAFDSAEVVVDIGGFASTDPVSVTTYAGASAASVRAAAPTSVPAQIGASDNRYAAAVTWDWSGLTDAALAAPGMLTVPGSAASNDASAPALPATLSVIVTAPGEKNIAPASAATATFTESASYSVDRTKNGVTNDKGWSNWRSANKNAQDTLTYNLAGASTVNHVTVRFYKDGTTSWAKTMRVEYQAPGSSAWISAGTVDVPIPADGTAPVVDVSLGGVQAKQVRVVMDAYANTHMIVSEVEIYARTASAAGVTDLARLSVDGAALPGFSGSTTEYSLGVEGDRWPRVSGVAVDSNATIAITQADQNAGTATLVVTAPDGQSRTYSVVVTRSVAVTAPHIEGDALLGETLTAVGATADPAGATLAYSWNRNGSAIGGATGADYRVGEADIDAAITVTVTASAPGFEDGVAVSEPVVPAEVPAGDGSTAKPAVGVLASDNGWDTGLLDGSYRITMNLWWGTNATLFKLYENGSLIKTVRLSSATPAAQQAVVDVADRKNGTYVYTGALVNGSGTTKTQSVAVVVKDANPSTPVLSHDNHDRDGTYTLTANLWWGTNATSYTFYENGTAIGSGDLKAGTPAAQKATLAVTGKAKGTYSYTVAFTNAAGTTTSLPVSVTVSK</sequence>
<dbReference type="InterPro" id="IPR000772">
    <property type="entry name" value="Ricin_B_lectin"/>
</dbReference>
<dbReference type="InterPro" id="IPR014756">
    <property type="entry name" value="Ig_E-set"/>
</dbReference>
<dbReference type="CDD" id="cd00161">
    <property type="entry name" value="beta-trefoil_Ricin-like"/>
    <property type="match status" value="1"/>
</dbReference>
<feature type="domain" description="F5/8 type C" evidence="2">
    <location>
        <begin position="878"/>
        <end position="1025"/>
    </location>
</feature>
<dbReference type="SUPFAM" id="SSF49785">
    <property type="entry name" value="Galactose-binding domain-like"/>
    <property type="match status" value="1"/>
</dbReference>
<keyword evidence="4" id="KW-1185">Reference proteome</keyword>
<dbReference type="InterPro" id="IPR035992">
    <property type="entry name" value="Ricin_B-like_lectins"/>
</dbReference>
<dbReference type="Gene3D" id="2.60.40.10">
    <property type="entry name" value="Immunoglobulins"/>
    <property type="match status" value="2"/>
</dbReference>
<dbReference type="GO" id="GO:0004553">
    <property type="term" value="F:hydrolase activity, hydrolyzing O-glycosyl compounds"/>
    <property type="evidence" value="ECO:0007669"/>
    <property type="project" value="InterPro"/>
</dbReference>
<dbReference type="SUPFAM" id="SSF51445">
    <property type="entry name" value="(Trans)glycosidases"/>
    <property type="match status" value="1"/>
</dbReference>
<dbReference type="Gene3D" id="2.60.40.2700">
    <property type="match status" value="1"/>
</dbReference>
<dbReference type="Pfam" id="PF07532">
    <property type="entry name" value="Big_4"/>
    <property type="match status" value="1"/>
</dbReference>
<dbReference type="InterPro" id="IPR000421">
    <property type="entry name" value="FA58C"/>
</dbReference>
<dbReference type="RefSeq" id="WP_135120796.1">
    <property type="nucleotide sequence ID" value="NZ_SPQZ01000004.1"/>
</dbReference>
<dbReference type="InterPro" id="IPR011081">
    <property type="entry name" value="Big_4"/>
</dbReference>
<dbReference type="Pfam" id="PF00754">
    <property type="entry name" value="F5_F8_type_C"/>
    <property type="match status" value="1"/>
</dbReference>
<comment type="caution">
    <text evidence="3">The sequence shown here is derived from an EMBL/GenBank/DDBJ whole genome shotgun (WGS) entry which is preliminary data.</text>
</comment>
<dbReference type="SUPFAM" id="SSF81296">
    <property type="entry name" value="E set domains"/>
    <property type="match status" value="2"/>
</dbReference>
<organism evidence="3 4">
    <name type="scientific">Orlajensenia leifsoniae</name>
    <dbReference type="NCBI Taxonomy" id="2561933"/>
    <lineage>
        <taxon>Bacteria</taxon>
        <taxon>Bacillati</taxon>
        <taxon>Actinomycetota</taxon>
        <taxon>Actinomycetes</taxon>
        <taxon>Micrococcales</taxon>
        <taxon>Microbacteriaceae</taxon>
        <taxon>Orlajensenia</taxon>
    </lineage>
</organism>
<dbReference type="GO" id="GO:0005975">
    <property type="term" value="P:carbohydrate metabolic process"/>
    <property type="evidence" value="ECO:0007669"/>
    <property type="project" value="UniProtKB-ARBA"/>
</dbReference>
<dbReference type="Gene3D" id="2.60.120.260">
    <property type="entry name" value="Galactose-binding domain-like"/>
    <property type="match status" value="1"/>
</dbReference>
<evidence type="ECO:0000259" key="2">
    <source>
        <dbReference type="PROSITE" id="PS50022"/>
    </source>
</evidence>
<dbReference type="Proteomes" id="UP000298127">
    <property type="component" value="Unassembled WGS sequence"/>
</dbReference>
<evidence type="ECO:0000313" key="3">
    <source>
        <dbReference type="EMBL" id="TFV96836.1"/>
    </source>
</evidence>
<evidence type="ECO:0000256" key="1">
    <source>
        <dbReference type="SAM" id="SignalP"/>
    </source>
</evidence>
<dbReference type="PROSITE" id="PS50231">
    <property type="entry name" value="RICIN_B_LECTIN"/>
    <property type="match status" value="1"/>
</dbReference>
<dbReference type="EMBL" id="SPQZ01000004">
    <property type="protein sequence ID" value="TFV96836.1"/>
    <property type="molecule type" value="Genomic_DNA"/>
</dbReference>
<dbReference type="InterPro" id="IPR008979">
    <property type="entry name" value="Galactose-bd-like_sf"/>
</dbReference>
<keyword evidence="1" id="KW-0732">Signal</keyword>
<protein>
    <recommendedName>
        <fullName evidence="2">F5/8 type C domain-containing protein</fullName>
    </recommendedName>
</protein>